<accession>E6U2J8</accession>
<feature type="binding site" evidence="19">
    <location>
        <position position="296"/>
    </location>
    <ligand>
        <name>phosphoenolpyruvate</name>
        <dbReference type="ChEBI" id="CHEBI:58702"/>
    </ligand>
</feature>
<feature type="coiled-coil region" evidence="21">
    <location>
        <begin position="33"/>
        <end position="71"/>
    </location>
</feature>
<sequence length="555" mass="62217">MEILKGKGISGGIVFGKLYFYKRTELTLTRRHIDDVEAEIARYHNAKQRALDSLKALYEKALNEAGEHEAAIFEAHQMMLEDLDYEDTVVDIITKERVNAEFAVGQTADRFAEMFAAMENEYLRGRATDVRDVSERLISMLLSKGDDRLLQTDEPVIVVADDLMPSETVQLDKDQLLGFALLQGSTNSHTAILARTMSIPAVIHLDGQVDESCTGKDAIVDGFSGTVYLEPDATTVEQMTKLREQHLRHLEMLEQLKGKENITKDGQTVRVYANIGHVPDLDYVLENDAGGIGLFRSEFLYLDSADYPTEEEQFEAYKTVLEAMKGKLVIIRTLDIGADKQVDYFELPKEENPAMGFRAIRICLQRPDVFKTQLRALFRASTYGKLGIMFPMIISVEEVQKIKKIVEEVKAELKAENVTFADDVELGIMIETPAAAVISDDLAKEVDFFSIGTNDLTQYTLAVDRQNQELENFYDPHHKAILRLIKRVVENGHKHGTWVGICGELGADPTLTETFLSMGVDELSVSPSKVLEVRAKVREADVGKVKDDILKSIEG</sequence>
<evidence type="ECO:0000256" key="4">
    <source>
        <dbReference type="ARBA" id="ARBA00004496"/>
    </source>
</evidence>
<evidence type="ECO:0000256" key="15">
    <source>
        <dbReference type="ARBA" id="ARBA00022842"/>
    </source>
</evidence>
<dbReference type="KEGG" id="eha:Ethha_0720"/>
<keyword evidence="25" id="KW-0670">Pyruvate</keyword>
<keyword evidence="26" id="KW-1185">Reference proteome</keyword>
<dbReference type="InterPro" id="IPR050499">
    <property type="entry name" value="PEP-utilizing_PTS_enzyme"/>
</dbReference>
<comment type="catalytic activity">
    <reaction evidence="1 17">
        <text>L-histidyl-[protein] + phosphoenolpyruvate = N(pros)-phospho-L-histidyl-[protein] + pyruvate</text>
        <dbReference type="Rhea" id="RHEA:23880"/>
        <dbReference type="Rhea" id="RHEA-COMP:9745"/>
        <dbReference type="Rhea" id="RHEA-COMP:9746"/>
        <dbReference type="ChEBI" id="CHEBI:15361"/>
        <dbReference type="ChEBI" id="CHEBI:29979"/>
        <dbReference type="ChEBI" id="CHEBI:58702"/>
        <dbReference type="ChEBI" id="CHEBI:64837"/>
        <dbReference type="EC" id="2.7.3.9"/>
    </reaction>
</comment>
<evidence type="ECO:0000256" key="8">
    <source>
        <dbReference type="ARBA" id="ARBA00022448"/>
    </source>
</evidence>
<feature type="binding site" evidence="20">
    <location>
        <position position="455"/>
    </location>
    <ligand>
        <name>Mg(2+)</name>
        <dbReference type="ChEBI" id="CHEBI:18420"/>
    </ligand>
</feature>
<proteinExistence type="inferred from homology"/>
<dbReference type="InterPro" id="IPR024692">
    <property type="entry name" value="PTS_EI"/>
</dbReference>
<dbReference type="InterPro" id="IPR040442">
    <property type="entry name" value="Pyrv_kinase-like_dom_sf"/>
</dbReference>
<protein>
    <recommendedName>
        <fullName evidence="7 17">Phosphoenolpyruvate-protein phosphotransferase</fullName>
        <ecNumber evidence="6 17">2.7.3.9</ecNumber>
    </recommendedName>
    <alternativeName>
        <fullName evidence="16 17">Phosphotransferase system, enzyme I</fullName>
    </alternativeName>
</protein>
<comment type="similarity">
    <text evidence="5 17">Belongs to the PEP-utilizing enzyme family.</text>
</comment>
<keyword evidence="14 17" id="KW-0418">Kinase</keyword>
<evidence type="ECO:0000256" key="13">
    <source>
        <dbReference type="ARBA" id="ARBA00022723"/>
    </source>
</evidence>
<dbReference type="EC" id="2.7.3.9" evidence="6 17"/>
<feature type="binding site" evidence="19">
    <location>
        <position position="465"/>
    </location>
    <ligand>
        <name>phosphoenolpyruvate</name>
        <dbReference type="ChEBI" id="CHEBI:58702"/>
    </ligand>
</feature>
<evidence type="ECO:0000256" key="1">
    <source>
        <dbReference type="ARBA" id="ARBA00000683"/>
    </source>
</evidence>
<keyword evidence="8 17" id="KW-0813">Transport</keyword>
<evidence type="ECO:0000259" key="23">
    <source>
        <dbReference type="Pfam" id="PF02896"/>
    </source>
</evidence>
<keyword evidence="9 17" id="KW-0963">Cytoplasm</keyword>
<dbReference type="InterPro" id="IPR023151">
    <property type="entry name" value="PEP_util_CS"/>
</dbReference>
<reference evidence="25 26" key="1">
    <citation type="submission" date="2010-12" db="EMBL/GenBank/DDBJ databases">
        <title>Complete sequence of Ethanoligenens harbinense YUAN-3.</title>
        <authorList>
            <person name="Lucas S."/>
            <person name="Copeland A."/>
            <person name="Lapidus A."/>
            <person name="Cheng J.-F."/>
            <person name="Bruce D."/>
            <person name="Goodwin L."/>
            <person name="Pitluck S."/>
            <person name="Chertkov O."/>
            <person name="Misra M."/>
            <person name="Detter J.C."/>
            <person name="Han C."/>
            <person name="Tapia R."/>
            <person name="Land M."/>
            <person name="Hauser L."/>
            <person name="Jeffries C."/>
            <person name="Kyrpides N."/>
            <person name="Ivanova N."/>
            <person name="Mikhailova N."/>
            <person name="Wang A."/>
            <person name="Mouttaki H."/>
            <person name="He Z."/>
            <person name="Zhou J."/>
            <person name="Hemme C.L."/>
            <person name="Woyke T."/>
        </authorList>
    </citation>
    <scope>NUCLEOTIDE SEQUENCE [LARGE SCALE GENOMIC DNA]</scope>
    <source>
        <strain evidence="26">DSM 18485 / JCM 12961 / CGMCC 1.5033 / YUAN-3</strain>
    </source>
</reference>
<dbReference type="NCBIfam" id="TIGR01417">
    <property type="entry name" value="PTS_I_fam"/>
    <property type="match status" value="1"/>
</dbReference>
<dbReference type="eggNOG" id="COG1080">
    <property type="taxonomic scope" value="Bacteria"/>
</dbReference>
<keyword evidence="11 17" id="KW-0808">Transferase</keyword>
<dbReference type="PIRSF" id="PIRSF000732">
    <property type="entry name" value="PTS_enzyme_I"/>
    <property type="match status" value="1"/>
</dbReference>
<evidence type="ECO:0000256" key="3">
    <source>
        <dbReference type="ARBA" id="ARBA00002728"/>
    </source>
</evidence>
<feature type="active site" description="Proton donor" evidence="18">
    <location>
        <position position="502"/>
    </location>
</feature>
<evidence type="ECO:0000256" key="16">
    <source>
        <dbReference type="ARBA" id="ARBA00033235"/>
    </source>
</evidence>
<dbReference type="InterPro" id="IPR008279">
    <property type="entry name" value="PEP-util_enz_mobile_dom"/>
</dbReference>
<dbReference type="Gene3D" id="1.10.274.10">
    <property type="entry name" value="PtsI, HPr-binding domain"/>
    <property type="match status" value="1"/>
</dbReference>
<dbReference type="HOGENOM" id="CLU_007308_7_0_9"/>
<dbReference type="SUPFAM" id="SSF51621">
    <property type="entry name" value="Phosphoenolpyruvate/pyruvate domain"/>
    <property type="match status" value="1"/>
</dbReference>
<dbReference type="InterPro" id="IPR006318">
    <property type="entry name" value="PTS_EI-like"/>
</dbReference>
<evidence type="ECO:0000256" key="7">
    <source>
        <dbReference type="ARBA" id="ARBA00016544"/>
    </source>
</evidence>
<dbReference type="InterPro" id="IPR015813">
    <property type="entry name" value="Pyrv/PenolPyrv_kinase-like_dom"/>
</dbReference>
<evidence type="ECO:0000256" key="14">
    <source>
        <dbReference type="ARBA" id="ARBA00022777"/>
    </source>
</evidence>
<dbReference type="Proteomes" id="UP000001551">
    <property type="component" value="Chromosome"/>
</dbReference>
<feature type="binding site" evidence="19">
    <location>
        <position position="332"/>
    </location>
    <ligand>
        <name>phosphoenolpyruvate</name>
        <dbReference type="ChEBI" id="CHEBI:58702"/>
    </ligand>
</feature>
<name>E6U2J8_ETHHY</name>
<keyword evidence="21" id="KW-0175">Coiled coil</keyword>
<comment type="cofactor">
    <cofactor evidence="2 17 20">
        <name>Mg(2+)</name>
        <dbReference type="ChEBI" id="CHEBI:18420"/>
    </cofactor>
</comment>
<dbReference type="SUPFAM" id="SSF47831">
    <property type="entry name" value="Enzyme I of the PEP:sugar phosphotransferase system HPr-binding (sub)domain"/>
    <property type="match status" value="1"/>
</dbReference>
<keyword evidence="10 17" id="KW-0762">Sugar transport</keyword>
<dbReference type="Pfam" id="PF02896">
    <property type="entry name" value="PEP-utilizers_C"/>
    <property type="match status" value="1"/>
</dbReference>
<dbReference type="Gene3D" id="3.50.30.10">
    <property type="entry name" value="Phosphohistidine domain"/>
    <property type="match status" value="1"/>
</dbReference>
<organism evidence="25 26">
    <name type="scientific">Ethanoligenens harbinense (strain DSM 18485 / JCM 12961 / CGMCC 1.5033 / YUAN-3)</name>
    <dbReference type="NCBI Taxonomy" id="663278"/>
    <lineage>
        <taxon>Bacteria</taxon>
        <taxon>Bacillati</taxon>
        <taxon>Bacillota</taxon>
        <taxon>Clostridia</taxon>
        <taxon>Eubacteriales</taxon>
        <taxon>Oscillospiraceae</taxon>
        <taxon>Ethanoligenens</taxon>
    </lineage>
</organism>
<keyword evidence="13 17" id="KW-0479">Metal-binding</keyword>
<dbReference type="EMBL" id="CP002400">
    <property type="protein sequence ID" value="ADU26289.1"/>
    <property type="molecule type" value="Genomic_DNA"/>
</dbReference>
<dbReference type="GO" id="GO:0016301">
    <property type="term" value="F:kinase activity"/>
    <property type="evidence" value="ECO:0007669"/>
    <property type="project" value="UniProtKB-KW"/>
</dbReference>
<dbReference type="InterPro" id="IPR036637">
    <property type="entry name" value="Phosphohistidine_dom_sf"/>
</dbReference>
<dbReference type="Pfam" id="PF00391">
    <property type="entry name" value="PEP-utilizers"/>
    <property type="match status" value="1"/>
</dbReference>
<dbReference type="GO" id="GO:0046872">
    <property type="term" value="F:metal ion binding"/>
    <property type="evidence" value="ECO:0007669"/>
    <property type="project" value="UniProtKB-KW"/>
</dbReference>
<dbReference type="PRINTS" id="PR01736">
    <property type="entry name" value="PHPHTRNFRASE"/>
</dbReference>
<dbReference type="SUPFAM" id="SSF52009">
    <property type="entry name" value="Phosphohistidine domain"/>
    <property type="match status" value="1"/>
</dbReference>
<feature type="domain" description="PEP-utilising enzyme C-terminal" evidence="23">
    <location>
        <begin position="254"/>
        <end position="541"/>
    </location>
</feature>
<feature type="domain" description="Phosphotransferase system enzyme I N-terminal" evidence="24">
    <location>
        <begin position="5"/>
        <end position="126"/>
    </location>
</feature>
<comment type="subcellular location">
    <subcellularLocation>
        <location evidence="4 17">Cytoplasm</location>
    </subcellularLocation>
</comment>
<evidence type="ECO:0000259" key="24">
    <source>
        <dbReference type="Pfam" id="PF05524"/>
    </source>
</evidence>
<feature type="binding site" evidence="20">
    <location>
        <position position="431"/>
    </location>
    <ligand>
        <name>Mg(2+)</name>
        <dbReference type="ChEBI" id="CHEBI:18420"/>
    </ligand>
</feature>
<comment type="function">
    <text evidence="3 17">General (non sugar-specific) component of the phosphoenolpyruvate-dependent sugar phosphotransferase system (sugar PTS). This major carbohydrate active-transport system catalyzes the phosphorylation of incoming sugar substrates concomitantly with their translocation across the cell membrane. Enzyme I transfers the phosphoryl group from phosphoenolpyruvate (PEP) to the phosphoryl carrier protein (HPr).</text>
</comment>
<dbReference type="InterPro" id="IPR008731">
    <property type="entry name" value="PTS_EIN"/>
</dbReference>
<dbReference type="RefSeq" id="WP_013484659.1">
    <property type="nucleotide sequence ID" value="NC_014828.1"/>
</dbReference>
<evidence type="ECO:0000256" key="19">
    <source>
        <dbReference type="PIRSR" id="PIRSR000732-2"/>
    </source>
</evidence>
<gene>
    <name evidence="25" type="ordered locus">Ethha_0720</name>
</gene>
<evidence type="ECO:0000256" key="6">
    <source>
        <dbReference type="ARBA" id="ARBA00012232"/>
    </source>
</evidence>
<dbReference type="GO" id="GO:0005737">
    <property type="term" value="C:cytoplasm"/>
    <property type="evidence" value="ECO:0007669"/>
    <property type="project" value="UniProtKB-SubCell"/>
</dbReference>
<evidence type="ECO:0000256" key="21">
    <source>
        <dbReference type="SAM" id="Coils"/>
    </source>
</evidence>
<evidence type="ECO:0000259" key="22">
    <source>
        <dbReference type="Pfam" id="PF00391"/>
    </source>
</evidence>
<feature type="active site" description="Tele-phosphohistidine intermediate" evidence="18">
    <location>
        <position position="189"/>
    </location>
</feature>
<feature type="domain" description="PEP-utilising enzyme mobile" evidence="22">
    <location>
        <begin position="153"/>
        <end position="225"/>
    </location>
</feature>
<dbReference type="GO" id="GO:0008965">
    <property type="term" value="F:phosphoenolpyruvate-protein phosphotransferase activity"/>
    <property type="evidence" value="ECO:0007669"/>
    <property type="project" value="UniProtKB-EC"/>
</dbReference>
<dbReference type="AlphaFoldDB" id="E6U2J8"/>
<evidence type="ECO:0000256" key="11">
    <source>
        <dbReference type="ARBA" id="ARBA00022679"/>
    </source>
</evidence>
<evidence type="ECO:0000256" key="9">
    <source>
        <dbReference type="ARBA" id="ARBA00022490"/>
    </source>
</evidence>
<evidence type="ECO:0000256" key="20">
    <source>
        <dbReference type="PIRSR" id="PIRSR000732-3"/>
    </source>
</evidence>
<dbReference type="PANTHER" id="PTHR46244">
    <property type="entry name" value="PHOSPHOENOLPYRUVATE-PROTEIN PHOSPHOTRANSFERASE"/>
    <property type="match status" value="1"/>
</dbReference>
<dbReference type="InterPro" id="IPR036618">
    <property type="entry name" value="PtsI_HPr-bd_sf"/>
</dbReference>
<keyword evidence="12 17" id="KW-0598">Phosphotransferase system</keyword>
<evidence type="ECO:0000256" key="5">
    <source>
        <dbReference type="ARBA" id="ARBA00007837"/>
    </source>
</evidence>
<dbReference type="STRING" id="663278.Ethha_0720"/>
<evidence type="ECO:0000313" key="26">
    <source>
        <dbReference type="Proteomes" id="UP000001551"/>
    </source>
</evidence>
<evidence type="ECO:0000256" key="12">
    <source>
        <dbReference type="ARBA" id="ARBA00022683"/>
    </source>
</evidence>
<evidence type="ECO:0000256" key="10">
    <source>
        <dbReference type="ARBA" id="ARBA00022597"/>
    </source>
</evidence>
<evidence type="ECO:0000256" key="18">
    <source>
        <dbReference type="PIRSR" id="PIRSR000732-1"/>
    </source>
</evidence>
<keyword evidence="15 17" id="KW-0460">Magnesium</keyword>
<dbReference type="PROSITE" id="PS00742">
    <property type="entry name" value="PEP_ENZYMES_2"/>
    <property type="match status" value="1"/>
</dbReference>
<dbReference type="PANTHER" id="PTHR46244:SF3">
    <property type="entry name" value="PHOSPHOENOLPYRUVATE-PROTEIN PHOSPHOTRANSFERASE"/>
    <property type="match status" value="1"/>
</dbReference>
<feature type="binding site" evidence="19">
    <location>
        <begin position="454"/>
        <end position="455"/>
    </location>
    <ligand>
        <name>phosphoenolpyruvate</name>
        <dbReference type="ChEBI" id="CHEBI:58702"/>
    </ligand>
</feature>
<evidence type="ECO:0000256" key="17">
    <source>
        <dbReference type="PIRNR" id="PIRNR000732"/>
    </source>
</evidence>
<dbReference type="Gene3D" id="3.20.20.60">
    <property type="entry name" value="Phosphoenolpyruvate-binding domains"/>
    <property type="match status" value="1"/>
</dbReference>
<evidence type="ECO:0000313" key="25">
    <source>
        <dbReference type="EMBL" id="ADU26289.1"/>
    </source>
</evidence>
<dbReference type="GO" id="GO:0009401">
    <property type="term" value="P:phosphoenolpyruvate-dependent sugar phosphotransferase system"/>
    <property type="evidence" value="ECO:0007669"/>
    <property type="project" value="UniProtKB-KW"/>
</dbReference>
<dbReference type="InterPro" id="IPR000121">
    <property type="entry name" value="PEP_util_C"/>
</dbReference>
<dbReference type="Pfam" id="PF05524">
    <property type="entry name" value="PEP-utilisers_N"/>
    <property type="match status" value="1"/>
</dbReference>
<evidence type="ECO:0000256" key="2">
    <source>
        <dbReference type="ARBA" id="ARBA00001946"/>
    </source>
</evidence>